<dbReference type="PRINTS" id="PR01050">
    <property type="entry name" value="PYRUVTKNASE"/>
</dbReference>
<feature type="domain" description="Pyruvate kinase C-terminal" evidence="15">
    <location>
        <begin position="356"/>
        <end position="470"/>
    </location>
</feature>
<evidence type="ECO:0000313" key="16">
    <source>
        <dbReference type="EMBL" id="SEL31695.1"/>
    </source>
</evidence>
<reference evidence="17" key="1">
    <citation type="submission" date="2016-10" db="EMBL/GenBank/DDBJ databases">
        <authorList>
            <person name="Varghese N."/>
            <person name="Submissions S."/>
        </authorList>
    </citation>
    <scope>NUCLEOTIDE SEQUENCE [LARGE SCALE GENOMIC DNA]</scope>
    <source>
        <strain evidence="17">DSM 241</strain>
    </source>
</reference>
<dbReference type="STRING" id="1396821.SAMN05444515_11374"/>
<dbReference type="InterPro" id="IPR011037">
    <property type="entry name" value="Pyrv_Knase-like_insert_dom_sf"/>
</dbReference>
<evidence type="ECO:0000256" key="3">
    <source>
        <dbReference type="ARBA" id="ARBA00012142"/>
    </source>
</evidence>
<proteinExistence type="inferred from homology"/>
<evidence type="ECO:0000256" key="1">
    <source>
        <dbReference type="ARBA" id="ARBA00004997"/>
    </source>
</evidence>
<dbReference type="Proteomes" id="UP000199256">
    <property type="component" value="Unassembled WGS sequence"/>
</dbReference>
<dbReference type="EC" id="2.7.1.40" evidence="3 12"/>
<dbReference type="Gene3D" id="3.20.20.60">
    <property type="entry name" value="Phosphoenolpyruvate-binding domains"/>
    <property type="match status" value="1"/>
</dbReference>
<evidence type="ECO:0000256" key="2">
    <source>
        <dbReference type="ARBA" id="ARBA00008663"/>
    </source>
</evidence>
<keyword evidence="4 13" id="KW-0808">Transferase</keyword>
<keyword evidence="10 13" id="KW-0324">Glycolysis</keyword>
<dbReference type="OrthoDB" id="9812123at2"/>
<dbReference type="InterPro" id="IPR001697">
    <property type="entry name" value="Pyr_Knase"/>
</dbReference>
<keyword evidence="6" id="KW-0547">Nucleotide-binding</keyword>
<evidence type="ECO:0000256" key="5">
    <source>
        <dbReference type="ARBA" id="ARBA00022723"/>
    </source>
</evidence>
<dbReference type="InterPro" id="IPR015795">
    <property type="entry name" value="Pyrv_Knase_C"/>
</dbReference>
<sequence length="480" mass="51595">MRRTKIVATLGPATDSPAAMRALVRAGVDVVRINFSHGEADDHRKRVSLLREAAAEASRIIAVLGDLQGPKIRIARFAKGHVELNEGDPFVLDAELDPGQGDEQRVGLTYTDLPGDVNAGDILLLDDGRLVLEVVRVDGPRIHTQVVVGGTLSNNKGINRQGGGLSASALTDKDVNDIRLAAELDVDYLAISFPRCADDILQARQRLRDAGGSGAICAKIERAEAVTASDEILDATDAIMIARGDLGVEIGDAELPGVQKRLIHDARTRNKVVITATQMMESMITNPIPTRAEVFDVANAVLDGTDAVMLSGETATGRYPDKAVAAMGRICEAAERQRSARVSTHRMDSYFCRVDEAIAMATMYTANHLDVRAIAAMTESGSTAQWMSRISSGIPIFGMTRHERCCRKMALYRGVYPVLFLSDNSSHAENNRQVVDILREAGVVRDEDLVIITKGDLTGVMGGTNAMKIVQVGALQDGAT</sequence>
<feature type="domain" description="Pyruvate kinase barrel" evidence="14">
    <location>
        <begin position="1"/>
        <end position="324"/>
    </location>
</feature>
<evidence type="ECO:0000256" key="4">
    <source>
        <dbReference type="ARBA" id="ARBA00022679"/>
    </source>
</evidence>
<dbReference type="Pfam" id="PF02887">
    <property type="entry name" value="PK_C"/>
    <property type="match status" value="1"/>
</dbReference>
<gene>
    <name evidence="16" type="ORF">SAMN05444515_11374</name>
</gene>
<evidence type="ECO:0000313" key="17">
    <source>
        <dbReference type="Proteomes" id="UP000199256"/>
    </source>
</evidence>
<dbReference type="GO" id="GO:0004743">
    <property type="term" value="F:pyruvate kinase activity"/>
    <property type="evidence" value="ECO:0007669"/>
    <property type="project" value="UniProtKB-UniRule"/>
</dbReference>
<dbReference type="GO" id="GO:0005524">
    <property type="term" value="F:ATP binding"/>
    <property type="evidence" value="ECO:0007669"/>
    <property type="project" value="UniProtKB-KW"/>
</dbReference>
<dbReference type="GO" id="GO:0016301">
    <property type="term" value="F:kinase activity"/>
    <property type="evidence" value="ECO:0007669"/>
    <property type="project" value="UniProtKB-KW"/>
</dbReference>
<dbReference type="PANTHER" id="PTHR11817">
    <property type="entry name" value="PYRUVATE KINASE"/>
    <property type="match status" value="1"/>
</dbReference>
<dbReference type="SUPFAM" id="SSF50800">
    <property type="entry name" value="PK beta-barrel domain-like"/>
    <property type="match status" value="1"/>
</dbReference>
<evidence type="ECO:0000256" key="12">
    <source>
        <dbReference type="NCBIfam" id="TIGR01064"/>
    </source>
</evidence>
<dbReference type="FunFam" id="2.40.33.10:FF:000001">
    <property type="entry name" value="Pyruvate kinase"/>
    <property type="match status" value="1"/>
</dbReference>
<keyword evidence="17" id="KW-1185">Reference proteome</keyword>
<evidence type="ECO:0000256" key="11">
    <source>
        <dbReference type="ARBA" id="ARBA00023317"/>
    </source>
</evidence>
<dbReference type="InterPro" id="IPR036918">
    <property type="entry name" value="Pyrv_Knase_C_sf"/>
</dbReference>
<dbReference type="GO" id="GO:0030955">
    <property type="term" value="F:potassium ion binding"/>
    <property type="evidence" value="ECO:0007669"/>
    <property type="project" value="UniProtKB-UniRule"/>
</dbReference>
<keyword evidence="7 13" id="KW-0418">Kinase</keyword>
<name>A0A1H7P8Y2_9GAMM</name>
<dbReference type="RefSeq" id="WP_090254519.1">
    <property type="nucleotide sequence ID" value="NZ_FOAA01000013.1"/>
</dbReference>
<dbReference type="InterPro" id="IPR040442">
    <property type="entry name" value="Pyrv_kinase-like_dom_sf"/>
</dbReference>
<evidence type="ECO:0000259" key="15">
    <source>
        <dbReference type="Pfam" id="PF02887"/>
    </source>
</evidence>
<keyword evidence="11 16" id="KW-0670">Pyruvate</keyword>
<dbReference type="EMBL" id="FOAA01000013">
    <property type="protein sequence ID" value="SEL31695.1"/>
    <property type="molecule type" value="Genomic_DNA"/>
</dbReference>
<dbReference type="NCBIfam" id="TIGR01064">
    <property type="entry name" value="pyruv_kin"/>
    <property type="match status" value="1"/>
</dbReference>
<comment type="catalytic activity">
    <reaction evidence="13">
        <text>pyruvate + ATP = phosphoenolpyruvate + ADP + H(+)</text>
        <dbReference type="Rhea" id="RHEA:18157"/>
        <dbReference type="ChEBI" id="CHEBI:15361"/>
        <dbReference type="ChEBI" id="CHEBI:15378"/>
        <dbReference type="ChEBI" id="CHEBI:30616"/>
        <dbReference type="ChEBI" id="CHEBI:58702"/>
        <dbReference type="ChEBI" id="CHEBI:456216"/>
        <dbReference type="EC" id="2.7.1.40"/>
    </reaction>
</comment>
<dbReference type="Pfam" id="PF00224">
    <property type="entry name" value="PK"/>
    <property type="match status" value="1"/>
</dbReference>
<protein>
    <recommendedName>
        <fullName evidence="3 12">Pyruvate kinase</fullName>
        <ecNumber evidence="3 12">2.7.1.40</ecNumber>
    </recommendedName>
</protein>
<dbReference type="SUPFAM" id="SSF52935">
    <property type="entry name" value="PK C-terminal domain-like"/>
    <property type="match status" value="1"/>
</dbReference>
<dbReference type="Gene3D" id="3.40.1380.20">
    <property type="entry name" value="Pyruvate kinase, C-terminal domain"/>
    <property type="match status" value="1"/>
</dbReference>
<dbReference type="NCBIfam" id="NF004978">
    <property type="entry name" value="PRK06354.1"/>
    <property type="match status" value="1"/>
</dbReference>
<dbReference type="InterPro" id="IPR015793">
    <property type="entry name" value="Pyrv_Knase_brl"/>
</dbReference>
<dbReference type="UniPathway" id="UPA00109">
    <property type="reaction ID" value="UER00188"/>
</dbReference>
<evidence type="ECO:0000256" key="8">
    <source>
        <dbReference type="ARBA" id="ARBA00022840"/>
    </source>
</evidence>
<accession>A0A1H7P8Y2</accession>
<evidence type="ECO:0000259" key="14">
    <source>
        <dbReference type="Pfam" id="PF00224"/>
    </source>
</evidence>
<evidence type="ECO:0000256" key="10">
    <source>
        <dbReference type="ARBA" id="ARBA00023152"/>
    </source>
</evidence>
<evidence type="ECO:0000256" key="9">
    <source>
        <dbReference type="ARBA" id="ARBA00022842"/>
    </source>
</evidence>
<dbReference type="InterPro" id="IPR015813">
    <property type="entry name" value="Pyrv/PenolPyrv_kinase-like_dom"/>
</dbReference>
<dbReference type="Gene3D" id="2.40.33.10">
    <property type="entry name" value="PK beta-barrel domain-like"/>
    <property type="match status" value="1"/>
</dbReference>
<dbReference type="NCBIfam" id="NF004491">
    <property type="entry name" value="PRK05826.1"/>
    <property type="match status" value="1"/>
</dbReference>
<dbReference type="AlphaFoldDB" id="A0A1H7P8Y2"/>
<organism evidence="16 17">
    <name type="scientific">Ectothiorhodospira marina</name>
    <dbReference type="NCBI Taxonomy" id="1396821"/>
    <lineage>
        <taxon>Bacteria</taxon>
        <taxon>Pseudomonadati</taxon>
        <taxon>Pseudomonadota</taxon>
        <taxon>Gammaproteobacteria</taxon>
        <taxon>Chromatiales</taxon>
        <taxon>Ectothiorhodospiraceae</taxon>
        <taxon>Ectothiorhodospira</taxon>
    </lineage>
</organism>
<keyword evidence="9 13" id="KW-0460">Magnesium</keyword>
<dbReference type="GO" id="GO:0000287">
    <property type="term" value="F:magnesium ion binding"/>
    <property type="evidence" value="ECO:0007669"/>
    <property type="project" value="UniProtKB-UniRule"/>
</dbReference>
<keyword evidence="8" id="KW-0067">ATP-binding</keyword>
<comment type="similarity">
    <text evidence="2 13">Belongs to the pyruvate kinase family.</text>
</comment>
<comment type="pathway">
    <text evidence="1 13">Carbohydrate degradation; glycolysis; pyruvate from D-glyceraldehyde 3-phosphate: step 5/5.</text>
</comment>
<dbReference type="InterPro" id="IPR015806">
    <property type="entry name" value="Pyrv_Knase_insert_dom_sf"/>
</dbReference>
<dbReference type="SUPFAM" id="SSF51621">
    <property type="entry name" value="Phosphoenolpyruvate/pyruvate domain"/>
    <property type="match status" value="1"/>
</dbReference>
<evidence type="ECO:0000256" key="13">
    <source>
        <dbReference type="RuleBase" id="RU000504"/>
    </source>
</evidence>
<evidence type="ECO:0000256" key="6">
    <source>
        <dbReference type="ARBA" id="ARBA00022741"/>
    </source>
</evidence>
<evidence type="ECO:0000256" key="7">
    <source>
        <dbReference type="ARBA" id="ARBA00022777"/>
    </source>
</evidence>
<keyword evidence="5" id="KW-0479">Metal-binding</keyword>